<name>A0ABT4RT77_9ACTN</name>
<gene>
    <name evidence="2" type="ORF">OJ962_30120</name>
</gene>
<dbReference type="RefSeq" id="WP_202956041.1">
    <property type="nucleotide sequence ID" value="NZ_JAPCID010000065.1"/>
</dbReference>
<dbReference type="Pfam" id="PF13374">
    <property type="entry name" value="TPR_10"/>
    <property type="match status" value="3"/>
</dbReference>
<dbReference type="EMBL" id="JAPCID010000065">
    <property type="protein sequence ID" value="MDA0141787.1"/>
    <property type="molecule type" value="Genomic_DNA"/>
</dbReference>
<evidence type="ECO:0000313" key="2">
    <source>
        <dbReference type="EMBL" id="MDA0141787.1"/>
    </source>
</evidence>
<organism evidence="2 3">
    <name type="scientific">Solirubrobacter deserti</name>
    <dbReference type="NCBI Taxonomy" id="2282478"/>
    <lineage>
        <taxon>Bacteria</taxon>
        <taxon>Bacillati</taxon>
        <taxon>Actinomycetota</taxon>
        <taxon>Thermoleophilia</taxon>
        <taxon>Solirubrobacterales</taxon>
        <taxon>Solirubrobacteraceae</taxon>
        <taxon>Solirubrobacter</taxon>
    </lineage>
</organism>
<feature type="domain" description="CobQ/CobB/MinD/ParA nucleotide binding" evidence="1">
    <location>
        <begin position="4"/>
        <end position="44"/>
    </location>
</feature>
<dbReference type="InterPro" id="IPR002586">
    <property type="entry name" value="CobQ/CobB/MinD/ParA_Nub-bd_dom"/>
</dbReference>
<dbReference type="PANTHER" id="PTHR19959">
    <property type="entry name" value="KINESIN LIGHT CHAIN"/>
    <property type="match status" value="1"/>
</dbReference>
<dbReference type="SUPFAM" id="SSF52540">
    <property type="entry name" value="P-loop containing nucleoside triphosphate hydrolases"/>
    <property type="match status" value="1"/>
</dbReference>
<dbReference type="PANTHER" id="PTHR19959:SF119">
    <property type="entry name" value="FUNGAL LIPASE-LIKE DOMAIN-CONTAINING PROTEIN"/>
    <property type="match status" value="1"/>
</dbReference>
<dbReference type="Proteomes" id="UP001147700">
    <property type="component" value="Unassembled WGS sequence"/>
</dbReference>
<comment type="caution">
    <text evidence="2">The sequence shown here is derived from an EMBL/GenBank/DDBJ whole genome shotgun (WGS) entry which is preliminary data.</text>
</comment>
<dbReference type="Pfam" id="PF01656">
    <property type="entry name" value="CbiA"/>
    <property type="match status" value="1"/>
</dbReference>
<dbReference type="InterPro" id="IPR019734">
    <property type="entry name" value="TPR_rpt"/>
</dbReference>
<dbReference type="SMART" id="SM00028">
    <property type="entry name" value="TPR"/>
    <property type="match status" value="6"/>
</dbReference>
<dbReference type="InterPro" id="IPR027417">
    <property type="entry name" value="P-loop_NTPase"/>
</dbReference>
<keyword evidence="3" id="KW-1185">Reference proteome</keyword>
<protein>
    <submittedName>
        <fullName evidence="2">Tetratricopeptide repeat protein</fullName>
    </submittedName>
</protein>
<dbReference type="Gene3D" id="1.25.40.10">
    <property type="entry name" value="Tetratricopeptide repeat domain"/>
    <property type="match status" value="4"/>
</dbReference>
<accession>A0ABT4RT77</accession>
<dbReference type="NCBIfam" id="NF047398">
    <property type="entry name" value="AAA_KGGVGR"/>
    <property type="match status" value="1"/>
</dbReference>
<dbReference type="InterPro" id="IPR011990">
    <property type="entry name" value="TPR-like_helical_dom_sf"/>
</dbReference>
<dbReference type="SUPFAM" id="SSF48452">
    <property type="entry name" value="TPR-like"/>
    <property type="match status" value="2"/>
</dbReference>
<reference evidence="2" key="1">
    <citation type="submission" date="2022-10" db="EMBL/GenBank/DDBJ databases">
        <title>The WGS of Solirubrobacter sp. CPCC 204708.</title>
        <authorList>
            <person name="Jiang Z."/>
        </authorList>
    </citation>
    <scope>NUCLEOTIDE SEQUENCE</scope>
    <source>
        <strain evidence="2">CPCC 204708</strain>
    </source>
</reference>
<proteinExistence type="predicted"/>
<evidence type="ECO:0000313" key="3">
    <source>
        <dbReference type="Proteomes" id="UP001147700"/>
    </source>
</evidence>
<dbReference type="Gene3D" id="3.40.50.300">
    <property type="entry name" value="P-loop containing nucleotide triphosphate hydrolases"/>
    <property type="match status" value="1"/>
</dbReference>
<evidence type="ECO:0000259" key="1">
    <source>
        <dbReference type="Pfam" id="PF01656"/>
    </source>
</evidence>
<sequence length="953" mass="102534">METITFYSYKGGTGRTLLLANIASLAARMGRRVVVVDADLEAPGLGYKLFERPPTHSDGLVGWLRDYFATGEPPATLSDFLIDVPVTDPFVHGGWIRLITAGRAPSVNYFQQLAYLKLDERIATGVGVDAFVELKRQITEDIEPDLLLIDARTGISSTNRVSTRVLADHVVALSLDTPEQLEGTRSVMRSLTPLTSMSGGDSLGLHVVLSRVAARTPDVSAYEMTDTERAQVARVREFLCEPAEPLRMTLTVDRVHLLHSEPRLVAGDVLLLARSKVLDMTALHVDYLRLAEVLLGGVVQEVASSALGSSSDPEEYEHVARFFARQAEVSVGRGDRLTREPEAEDRRDSDLARRVERLRAMARQDPTLRGDLAVALMNLGRGFSDVGEHERAHEVTEEAVQIWRDLPTDEGPNLPLGSALNSLAIVRQALGRHRAAVEAAEEAVSLWRGAAERDPARGRRELAISLGNLAVVYNALGRREDSIAVSRESLTLWRALAEEDDGDAPALADALLRLAAHLHVEREPARVVEALSEAVALYRSQRAANPAAEPVGLATAMDAIAVAHAAMGHMEAAAEAAEEANHLWRDMVAANPGSHLTELAISLTSLSEHWQHTRGPAVAVEAARESVALLREAALADPEAASRLLPVALNTLGYHLTAMGDHAAARAASLEAVALLRTLAETDPGERAELARALHNLAVDESNSGDVRAAAQTQREAVEVLRALNEDDSFEATMELATGLMQLTGFFSEADDADAAVIAASEAVAIWRRLAEQDRARALTGLALSLRARATALGGSDPQAAVRDAQESVQLLREATRDGDSLAELAMATNNLAVDLWRLGDETGGLAANAEAVALWRRVAEQGHEDAVLNLPSALRNLAAGYARVGDDSRALEVGAQAVDLLREEAAVRPLVGGPALVGLLRFMSALAQRNGDLDQARNLRDESERVTKLLLA</sequence>